<comment type="similarity">
    <text evidence="2">Belongs to the exportin family.</text>
</comment>
<dbReference type="OrthoDB" id="2215036at2759"/>
<evidence type="ECO:0000259" key="6">
    <source>
        <dbReference type="PROSITE" id="PS50166"/>
    </source>
</evidence>
<dbReference type="Pfam" id="PF08767">
    <property type="entry name" value="CRM1_C"/>
    <property type="match status" value="1"/>
</dbReference>
<organism evidence="7 8">
    <name type="scientific">Lichtheimia corymbifera JMRC:FSU:9682</name>
    <dbReference type="NCBI Taxonomy" id="1263082"/>
    <lineage>
        <taxon>Eukaryota</taxon>
        <taxon>Fungi</taxon>
        <taxon>Fungi incertae sedis</taxon>
        <taxon>Mucoromycota</taxon>
        <taxon>Mucoromycotina</taxon>
        <taxon>Mucoromycetes</taxon>
        <taxon>Mucorales</taxon>
        <taxon>Lichtheimiaceae</taxon>
        <taxon>Lichtheimia</taxon>
    </lineage>
</organism>
<name>A0A068SCH1_9FUNG</name>
<dbReference type="Proteomes" id="UP000027586">
    <property type="component" value="Unassembled WGS sequence"/>
</dbReference>
<dbReference type="InterPro" id="IPR045065">
    <property type="entry name" value="XPO1/5"/>
</dbReference>
<feature type="domain" description="Importin N-terminal" evidence="6">
    <location>
        <begin position="34"/>
        <end position="100"/>
    </location>
</feature>
<comment type="subcellular location">
    <subcellularLocation>
        <location evidence="1">Nucleus</location>
    </subcellularLocation>
</comment>
<comment type="caution">
    <text evidence="7">The sequence shown here is derived from an EMBL/GenBank/DDBJ whole genome shotgun (WGS) entry which is preliminary data.</text>
</comment>
<keyword evidence="8" id="KW-1185">Reference proteome</keyword>
<dbReference type="EMBL" id="CBTN010000079">
    <property type="protein sequence ID" value="CDH59989.1"/>
    <property type="molecule type" value="Genomic_DNA"/>
</dbReference>
<evidence type="ECO:0000256" key="5">
    <source>
        <dbReference type="ARBA" id="ARBA00023242"/>
    </source>
</evidence>
<dbReference type="VEuPathDB" id="FungiDB:LCOR_10788.1"/>
<evidence type="ECO:0000313" key="8">
    <source>
        <dbReference type="Proteomes" id="UP000027586"/>
    </source>
</evidence>
<dbReference type="GO" id="GO:0005737">
    <property type="term" value="C:cytoplasm"/>
    <property type="evidence" value="ECO:0007669"/>
    <property type="project" value="TreeGrafter"/>
</dbReference>
<protein>
    <submittedName>
        <fullName evidence="7">Nuclear export factor crm1</fullName>
    </submittedName>
</protein>
<evidence type="ECO:0000256" key="3">
    <source>
        <dbReference type="ARBA" id="ARBA00022448"/>
    </source>
</evidence>
<evidence type="ECO:0000313" key="7">
    <source>
        <dbReference type="EMBL" id="CDH59989.1"/>
    </source>
</evidence>
<dbReference type="GO" id="GO:0005049">
    <property type="term" value="F:nuclear export signal receptor activity"/>
    <property type="evidence" value="ECO:0007669"/>
    <property type="project" value="InterPro"/>
</dbReference>
<dbReference type="AlphaFoldDB" id="A0A068SCH1"/>
<dbReference type="GO" id="GO:0005634">
    <property type="term" value="C:nucleus"/>
    <property type="evidence" value="ECO:0007669"/>
    <property type="project" value="UniProtKB-SubCell"/>
</dbReference>
<evidence type="ECO:0000256" key="1">
    <source>
        <dbReference type="ARBA" id="ARBA00004123"/>
    </source>
</evidence>
<keyword evidence="4" id="KW-0653">Protein transport</keyword>
<dbReference type="STRING" id="1263082.A0A068SCH1"/>
<proteinExistence type="inferred from homology"/>
<evidence type="ECO:0000256" key="2">
    <source>
        <dbReference type="ARBA" id="ARBA00009466"/>
    </source>
</evidence>
<dbReference type="Pfam" id="PF08389">
    <property type="entry name" value="Xpo1"/>
    <property type="match status" value="1"/>
</dbReference>
<keyword evidence="5" id="KW-0539">Nucleus</keyword>
<sequence length="1017" mass="115992">MESLVNSRGECNVVLLDQLVHDMLQGDATMTKEAQAVLYTFQQWPDAWQVTDQILDRSHSMHTKFIALNILERFVAKHWKQLDVTQRIGVRNYLIQFIVAHASDNASLRNTKPLLNKLDGVLVQIVKKEWPEEWPTFLDELVLSSQANLTLCENNLTILRLFSEEVFDVSAERQPRWKQDQLAKHMTEKFAPIMTLCNDILAKNTPTTLTNAALESLQRFLTWVPAEMVFNLSHGESQSKDSLIYSLCLRLAMDQCSATCTLILQCLIEAMNRKDFNNHQPASIPFLGCVINAVRQRGLFPSVYGMGRAQAEYASEDVIDQLVYYTRFLTTALSVQQKMMMDTHCLTHQEALEDLVQLFGIDDDRIRDPCIEYWAQLTHSVLHSTQAPQLFPYAPIIEKLRRIVPLQIKCPDNTIVVHSDDDGVADTAFSFISESETEVQYKASKHLLENLTQLDAKGMETAFREMWMEHTQDSKMPSWLLLSKLCWATSAISDALPNTQFVADCFLQLESIATRTTATNLQNAITAYRLYLAGHSVRLLNERPEFLQHILALVCTCVHSQEPYLREMACSTFSLLCNGSKHTLVLADGNGVYALLDELDSLVTSLEPRQVHGIYGAVATVISASPELSQQQQIPVLMHMPNKILHSLVKQPQPWHQGTWDMLDTIVQINVHVCTELQRSYTCQLQAIGPCLVSLYRELAQTEGNLLLPTKWKTVKEHVKELTKCYVGFFKGDEGNDSWVTTVYPLLEVLALSPPEETDMGDLLGALISSSFVQRLNTTERQGIFLQAAYHQVFERVYEDIRHDFTSKYAKRFGFFQLVDSFIRHAFEEMMALLKENEFSLLVESILWGIQHPAHEISNKALETCNVFLDRIAELEEEDSQNTMYKMYYTSILHAVLCGVLDHDRRTQFDLQSQLLARLLDLVQQGEVYTQLYQLGAFTSNAGYVEECIRQILREIYPTLPQEQIDMVAQGMVGCCDDIAKFRQDLIDFMADFRSSDEFAQGTEALEAEAWERLTMT</sequence>
<dbReference type="InterPro" id="IPR001494">
    <property type="entry name" value="Importin-beta_N"/>
</dbReference>
<dbReference type="Pfam" id="PF03810">
    <property type="entry name" value="IBN_N"/>
    <property type="match status" value="1"/>
</dbReference>
<dbReference type="SMART" id="SM00913">
    <property type="entry name" value="IBN_N"/>
    <property type="match status" value="1"/>
</dbReference>
<dbReference type="Gene3D" id="1.25.10.10">
    <property type="entry name" value="Leucine-rich Repeat Variant"/>
    <property type="match status" value="2"/>
</dbReference>
<accession>A0A068SCH1</accession>
<dbReference type="SUPFAM" id="SSF48371">
    <property type="entry name" value="ARM repeat"/>
    <property type="match status" value="1"/>
</dbReference>
<reference evidence="7" key="1">
    <citation type="submission" date="2013-08" db="EMBL/GenBank/DDBJ databases">
        <title>Gene expansion shapes genome architecture in the human pathogen Lichtheimia corymbifera: an evolutionary genomics analysis in the ancient terrestrial Mucorales (Mucoromycotina).</title>
        <authorList>
            <person name="Schwartze V.U."/>
            <person name="Winter S."/>
            <person name="Shelest E."/>
            <person name="Marcet-Houben M."/>
            <person name="Horn F."/>
            <person name="Wehner S."/>
            <person name="Hoffmann K."/>
            <person name="Riege K."/>
            <person name="Sammeth M."/>
            <person name="Nowrousian M."/>
            <person name="Valiante V."/>
            <person name="Linde J."/>
            <person name="Jacobsen I.D."/>
            <person name="Marz M."/>
            <person name="Brakhage A.A."/>
            <person name="Gabaldon T."/>
            <person name="Bocker S."/>
            <person name="Voigt K."/>
        </authorList>
    </citation>
    <scope>NUCLEOTIDE SEQUENCE [LARGE SCALE GENOMIC DNA]</scope>
    <source>
        <strain evidence="7">FSU 9682</strain>
    </source>
</reference>
<dbReference type="PANTHER" id="PTHR11223">
    <property type="entry name" value="EXPORTIN 1/5"/>
    <property type="match status" value="1"/>
</dbReference>
<dbReference type="SMART" id="SM01102">
    <property type="entry name" value="CRM1_C"/>
    <property type="match status" value="1"/>
</dbReference>
<dbReference type="PROSITE" id="PS50166">
    <property type="entry name" value="IMPORTIN_B_NT"/>
    <property type="match status" value="1"/>
</dbReference>
<gene>
    <name evidence="7" type="ORF">LCOR_10788.1</name>
</gene>
<dbReference type="InterPro" id="IPR014877">
    <property type="entry name" value="XPO1_C_dom"/>
</dbReference>
<keyword evidence="3" id="KW-0813">Transport</keyword>
<evidence type="ECO:0000256" key="4">
    <source>
        <dbReference type="ARBA" id="ARBA00022927"/>
    </source>
</evidence>
<dbReference type="GO" id="GO:0031267">
    <property type="term" value="F:small GTPase binding"/>
    <property type="evidence" value="ECO:0007669"/>
    <property type="project" value="InterPro"/>
</dbReference>
<dbReference type="InterPro" id="IPR016024">
    <property type="entry name" value="ARM-type_fold"/>
</dbReference>
<dbReference type="InterPro" id="IPR011989">
    <property type="entry name" value="ARM-like"/>
</dbReference>
<dbReference type="GO" id="GO:0006611">
    <property type="term" value="P:protein export from nucleus"/>
    <property type="evidence" value="ECO:0007669"/>
    <property type="project" value="InterPro"/>
</dbReference>
<dbReference type="InterPro" id="IPR013598">
    <property type="entry name" value="Exportin-1/Importin-b-like"/>
</dbReference>